<gene>
    <name evidence="3" type="ORF">PAL_GLEAN10003699</name>
</gene>
<evidence type="ECO:0000313" key="4">
    <source>
        <dbReference type="Proteomes" id="UP000010552"/>
    </source>
</evidence>
<feature type="region of interest" description="Disordered" evidence="1">
    <location>
        <begin position="63"/>
        <end position="109"/>
    </location>
</feature>
<keyword evidence="4" id="KW-1185">Reference proteome</keyword>
<dbReference type="EMBL" id="KB031011">
    <property type="protein sequence ID" value="ELK06677.1"/>
    <property type="molecule type" value="Genomic_DNA"/>
</dbReference>
<feature type="chain" id="PRO_5003968794" evidence="2">
    <location>
        <begin position="20"/>
        <end position="138"/>
    </location>
</feature>
<dbReference type="AlphaFoldDB" id="L5K5P4"/>
<reference evidence="4" key="1">
    <citation type="journal article" date="2013" name="Science">
        <title>Comparative analysis of bat genomes provides insight into the evolution of flight and immunity.</title>
        <authorList>
            <person name="Zhang G."/>
            <person name="Cowled C."/>
            <person name="Shi Z."/>
            <person name="Huang Z."/>
            <person name="Bishop-Lilly K.A."/>
            <person name="Fang X."/>
            <person name="Wynne J.W."/>
            <person name="Xiong Z."/>
            <person name="Baker M.L."/>
            <person name="Zhao W."/>
            <person name="Tachedjian M."/>
            <person name="Zhu Y."/>
            <person name="Zhou P."/>
            <person name="Jiang X."/>
            <person name="Ng J."/>
            <person name="Yang L."/>
            <person name="Wu L."/>
            <person name="Xiao J."/>
            <person name="Feng Y."/>
            <person name="Chen Y."/>
            <person name="Sun X."/>
            <person name="Zhang Y."/>
            <person name="Marsh G.A."/>
            <person name="Crameri G."/>
            <person name="Broder C.C."/>
            <person name="Frey K.G."/>
            <person name="Wang L.F."/>
            <person name="Wang J."/>
        </authorList>
    </citation>
    <scope>NUCLEOTIDE SEQUENCE [LARGE SCALE GENOMIC DNA]</scope>
</reference>
<dbReference type="Proteomes" id="UP000010552">
    <property type="component" value="Unassembled WGS sequence"/>
</dbReference>
<organism evidence="3 4">
    <name type="scientific">Pteropus alecto</name>
    <name type="common">Black flying fox</name>
    <dbReference type="NCBI Taxonomy" id="9402"/>
    <lineage>
        <taxon>Eukaryota</taxon>
        <taxon>Metazoa</taxon>
        <taxon>Chordata</taxon>
        <taxon>Craniata</taxon>
        <taxon>Vertebrata</taxon>
        <taxon>Euteleostomi</taxon>
        <taxon>Mammalia</taxon>
        <taxon>Eutheria</taxon>
        <taxon>Laurasiatheria</taxon>
        <taxon>Chiroptera</taxon>
        <taxon>Yinpterochiroptera</taxon>
        <taxon>Pteropodoidea</taxon>
        <taxon>Pteropodidae</taxon>
        <taxon>Pteropodinae</taxon>
        <taxon>Pteropus</taxon>
    </lineage>
</organism>
<name>L5K5P4_PTEAL</name>
<keyword evidence="2" id="KW-0732">Signal</keyword>
<sequence length="138" mass="14796">MFSSWLQPTVLSLLSLVWAAPDLSGPSPPRQCPSASPHPKNAGFCSTLDLFLVGCDMSSLCREGPHPSPGPTAHQVSPHLEVSRPSQKNASKAGSTSPSHPTKRSVPKAVDGNSIVPVTWARFCTYFGFFYVTPPQIH</sequence>
<evidence type="ECO:0000256" key="1">
    <source>
        <dbReference type="SAM" id="MobiDB-lite"/>
    </source>
</evidence>
<feature type="compositionally biased region" description="Polar residues" evidence="1">
    <location>
        <begin position="84"/>
        <end position="100"/>
    </location>
</feature>
<dbReference type="InParanoid" id="L5K5P4"/>
<evidence type="ECO:0000313" key="3">
    <source>
        <dbReference type="EMBL" id="ELK06677.1"/>
    </source>
</evidence>
<protein>
    <submittedName>
        <fullName evidence="3">Uncharacterized protein</fullName>
    </submittedName>
</protein>
<feature type="signal peptide" evidence="2">
    <location>
        <begin position="1"/>
        <end position="19"/>
    </location>
</feature>
<evidence type="ECO:0000256" key="2">
    <source>
        <dbReference type="SAM" id="SignalP"/>
    </source>
</evidence>
<proteinExistence type="predicted"/>
<accession>L5K5P4</accession>